<dbReference type="EMBL" id="KV449041">
    <property type="protein sequence ID" value="OAX32339.1"/>
    <property type="molecule type" value="Genomic_DNA"/>
</dbReference>
<proteinExistence type="predicted"/>
<dbReference type="Pfam" id="PF00248">
    <property type="entry name" value="Aldo_ket_red"/>
    <property type="match status" value="1"/>
</dbReference>
<organism evidence="3 4">
    <name type="scientific">Rhizopogon vinicolor AM-OR11-026</name>
    <dbReference type="NCBI Taxonomy" id="1314800"/>
    <lineage>
        <taxon>Eukaryota</taxon>
        <taxon>Fungi</taxon>
        <taxon>Dikarya</taxon>
        <taxon>Basidiomycota</taxon>
        <taxon>Agaricomycotina</taxon>
        <taxon>Agaricomycetes</taxon>
        <taxon>Agaricomycetidae</taxon>
        <taxon>Boletales</taxon>
        <taxon>Suillineae</taxon>
        <taxon>Rhizopogonaceae</taxon>
        <taxon>Rhizopogon</taxon>
    </lineage>
</organism>
<dbReference type="OrthoDB" id="1720422at2759"/>
<dbReference type="InterPro" id="IPR050523">
    <property type="entry name" value="AKR_Detox_Biosynth"/>
</dbReference>
<gene>
    <name evidence="3" type="ORF">K503DRAFT_620763</name>
</gene>
<dbReference type="Proteomes" id="UP000092154">
    <property type="component" value="Unassembled WGS sequence"/>
</dbReference>
<dbReference type="InParanoid" id="A0A1B7MIB8"/>
<protein>
    <recommendedName>
        <fullName evidence="2">NADP-dependent oxidoreductase domain-containing protein</fullName>
    </recommendedName>
</protein>
<evidence type="ECO:0000256" key="1">
    <source>
        <dbReference type="ARBA" id="ARBA00022857"/>
    </source>
</evidence>
<name>A0A1B7MIB8_9AGAM</name>
<evidence type="ECO:0000313" key="4">
    <source>
        <dbReference type="Proteomes" id="UP000092154"/>
    </source>
</evidence>
<accession>A0A1B7MIB8</accession>
<evidence type="ECO:0000259" key="2">
    <source>
        <dbReference type="Pfam" id="PF00248"/>
    </source>
</evidence>
<evidence type="ECO:0000313" key="3">
    <source>
        <dbReference type="EMBL" id="OAX32339.1"/>
    </source>
</evidence>
<feature type="domain" description="NADP-dependent oxidoreductase" evidence="2">
    <location>
        <begin position="16"/>
        <end position="89"/>
    </location>
</feature>
<dbReference type="AlphaFoldDB" id="A0A1B7MIB8"/>
<dbReference type="Gene3D" id="3.20.20.100">
    <property type="entry name" value="NADP-dependent oxidoreductase domain"/>
    <property type="match status" value="1"/>
</dbReference>
<dbReference type="InterPro" id="IPR023210">
    <property type="entry name" value="NADP_OxRdtase_dom"/>
</dbReference>
<keyword evidence="4" id="KW-1185">Reference proteome</keyword>
<reference evidence="3 4" key="1">
    <citation type="submission" date="2016-06" db="EMBL/GenBank/DDBJ databases">
        <title>Comparative genomics of the ectomycorrhizal sister species Rhizopogon vinicolor and Rhizopogon vesiculosus (Basidiomycota: Boletales) reveals a divergence of the mating type B locus.</title>
        <authorList>
            <consortium name="DOE Joint Genome Institute"/>
            <person name="Mujic A.B."/>
            <person name="Kuo A."/>
            <person name="Tritt A."/>
            <person name="Lipzen A."/>
            <person name="Chen C."/>
            <person name="Johnson J."/>
            <person name="Sharma A."/>
            <person name="Barry K."/>
            <person name="Grigoriev I.V."/>
            <person name="Spatafora J.W."/>
        </authorList>
    </citation>
    <scope>NUCLEOTIDE SEQUENCE [LARGE SCALE GENOMIC DNA]</scope>
    <source>
        <strain evidence="3 4">AM-OR11-026</strain>
    </source>
</reference>
<keyword evidence="1" id="KW-0521">NADP</keyword>
<dbReference type="SUPFAM" id="SSF51430">
    <property type="entry name" value="NAD(P)-linked oxidoreductase"/>
    <property type="match status" value="1"/>
</dbReference>
<dbReference type="PANTHER" id="PTHR43364">
    <property type="entry name" value="NADH-SPECIFIC METHYLGLYOXAL REDUCTASE-RELATED"/>
    <property type="match status" value="1"/>
</dbReference>
<dbReference type="STRING" id="1314800.A0A1B7MIB8"/>
<dbReference type="PANTHER" id="PTHR43364:SF9">
    <property type="entry name" value="OXIDOREDUCTASE"/>
    <property type="match status" value="1"/>
</dbReference>
<sequence>MIPPSGRSSNPVSTSYVNQSGLSRAAIFNVVNASLARLESLYMDILQIHRFDPSVTPEDTMKALNDPVQSGKVHYIGASSMRCWQFAMLNDVAARMAPRSS</sequence>
<dbReference type="InterPro" id="IPR036812">
    <property type="entry name" value="NAD(P)_OxRdtase_dom_sf"/>
</dbReference>